<comment type="caution">
    <text evidence="7">The sequence shown here is derived from an EMBL/GenBank/DDBJ whole genome shotgun (WGS) entry which is preliminary data.</text>
</comment>
<feature type="compositionally biased region" description="Basic and acidic residues" evidence="6">
    <location>
        <begin position="71"/>
        <end position="84"/>
    </location>
</feature>
<comment type="subcellular location">
    <subcellularLocation>
        <location evidence="1">Mitochondrion</location>
    </subcellularLocation>
</comment>
<dbReference type="Pfam" id="PF04568">
    <property type="entry name" value="IATP"/>
    <property type="match status" value="1"/>
</dbReference>
<keyword evidence="5" id="KW-0496">Mitochondrion</keyword>
<keyword evidence="4" id="KW-0175">Coiled coil</keyword>
<dbReference type="AlphaFoldDB" id="A0A226EJM6"/>
<protein>
    <submittedName>
        <fullName evidence="7">ATPase inhibitor, mitochondrial</fullName>
    </submittedName>
</protein>
<evidence type="ECO:0000313" key="8">
    <source>
        <dbReference type="Proteomes" id="UP000198287"/>
    </source>
</evidence>
<dbReference type="GO" id="GO:0042030">
    <property type="term" value="F:ATPase inhibitor activity"/>
    <property type="evidence" value="ECO:0007669"/>
    <property type="project" value="InterPro"/>
</dbReference>
<proteinExistence type="inferred from homology"/>
<feature type="region of interest" description="Disordered" evidence="6">
    <location>
        <begin position="71"/>
        <end position="101"/>
    </location>
</feature>
<feature type="compositionally biased region" description="Basic and acidic residues" evidence="6">
    <location>
        <begin position="91"/>
        <end position="101"/>
    </location>
</feature>
<dbReference type="OMA" id="AFHEEHI"/>
<evidence type="ECO:0000256" key="2">
    <source>
        <dbReference type="ARBA" id="ARBA00010901"/>
    </source>
</evidence>
<accession>A0A226EJM6</accession>
<dbReference type="SUPFAM" id="SSF64602">
    <property type="entry name" value="F1 ATPase inhibitor, IF1, C-terminal domain"/>
    <property type="match status" value="1"/>
</dbReference>
<dbReference type="Gene3D" id="1.20.5.500">
    <property type="entry name" value="Single helix bin"/>
    <property type="match status" value="1"/>
</dbReference>
<evidence type="ECO:0000256" key="1">
    <source>
        <dbReference type="ARBA" id="ARBA00004173"/>
    </source>
</evidence>
<dbReference type="PANTHER" id="PTHR48417">
    <property type="entry name" value="ATP SYNTHASE F1 SUBUNIT EPSILON"/>
    <property type="match status" value="1"/>
</dbReference>
<dbReference type="STRING" id="158441.A0A226EJM6"/>
<dbReference type="InterPro" id="IPR007648">
    <property type="entry name" value="ATPase_inhibitor_mt"/>
</dbReference>
<dbReference type="EMBL" id="LNIX01000003">
    <property type="protein sequence ID" value="OXA57327.1"/>
    <property type="molecule type" value="Genomic_DNA"/>
</dbReference>
<sequence>MSLTPLSRQILTLRKIQPSNLTLKAMFSGKDGEAGAIRGAGGAFGKREQAQEEQYFRKLQQEQLKSLKSHLDEEVAHHESEIKRHQQRIKQLKEKTDKLDK</sequence>
<gene>
    <name evidence="7" type="ORF">Fcan01_08433</name>
</gene>
<evidence type="ECO:0000256" key="3">
    <source>
        <dbReference type="ARBA" id="ARBA00022946"/>
    </source>
</evidence>
<comment type="similarity">
    <text evidence="2">Belongs to the ATPase inhibitor family.</text>
</comment>
<evidence type="ECO:0000313" key="7">
    <source>
        <dbReference type="EMBL" id="OXA57327.1"/>
    </source>
</evidence>
<reference evidence="7 8" key="1">
    <citation type="submission" date="2015-12" db="EMBL/GenBank/DDBJ databases">
        <title>The genome of Folsomia candida.</title>
        <authorList>
            <person name="Faddeeva A."/>
            <person name="Derks M.F."/>
            <person name="Anvar Y."/>
            <person name="Smit S."/>
            <person name="Van Straalen N."/>
            <person name="Roelofs D."/>
        </authorList>
    </citation>
    <scope>NUCLEOTIDE SEQUENCE [LARGE SCALE GENOMIC DNA]</scope>
    <source>
        <strain evidence="7 8">VU population</strain>
        <tissue evidence="7">Whole body</tissue>
    </source>
</reference>
<evidence type="ECO:0000256" key="5">
    <source>
        <dbReference type="ARBA" id="ARBA00023128"/>
    </source>
</evidence>
<evidence type="ECO:0000256" key="6">
    <source>
        <dbReference type="SAM" id="MobiDB-lite"/>
    </source>
</evidence>
<organism evidence="7 8">
    <name type="scientific">Folsomia candida</name>
    <name type="common">Springtail</name>
    <dbReference type="NCBI Taxonomy" id="158441"/>
    <lineage>
        <taxon>Eukaryota</taxon>
        <taxon>Metazoa</taxon>
        <taxon>Ecdysozoa</taxon>
        <taxon>Arthropoda</taxon>
        <taxon>Hexapoda</taxon>
        <taxon>Collembola</taxon>
        <taxon>Entomobryomorpha</taxon>
        <taxon>Isotomoidea</taxon>
        <taxon>Isotomidae</taxon>
        <taxon>Proisotominae</taxon>
        <taxon>Folsomia</taxon>
    </lineage>
</organism>
<dbReference type="PANTHER" id="PTHR48417:SF1">
    <property type="entry name" value="ATP SYNTHASE F1 SUBUNIT EPSILON"/>
    <property type="match status" value="1"/>
</dbReference>
<dbReference type="GO" id="GO:0005739">
    <property type="term" value="C:mitochondrion"/>
    <property type="evidence" value="ECO:0007669"/>
    <property type="project" value="UniProtKB-SubCell"/>
</dbReference>
<name>A0A226EJM6_FOLCA</name>
<dbReference type="Proteomes" id="UP000198287">
    <property type="component" value="Unassembled WGS sequence"/>
</dbReference>
<keyword evidence="8" id="KW-1185">Reference proteome</keyword>
<keyword evidence="3" id="KW-0809">Transit peptide</keyword>
<dbReference type="OrthoDB" id="10045676at2759"/>
<evidence type="ECO:0000256" key="4">
    <source>
        <dbReference type="ARBA" id="ARBA00023054"/>
    </source>
</evidence>